<dbReference type="HOGENOM" id="CLU_3038180_0_0_1"/>
<name>A0A0C9TLQ7_SPHS4</name>
<dbReference type="Proteomes" id="UP000054279">
    <property type="component" value="Unassembled WGS sequence"/>
</dbReference>
<sequence>SILSLSVQNSTRYFEITLPASCPRLQPPFVTHGMAFITLPAGSPRSVCITRVQRS</sequence>
<dbReference type="AlphaFoldDB" id="A0A0C9TLQ7"/>
<protein>
    <submittedName>
        <fullName evidence="1">Uncharacterized protein</fullName>
    </submittedName>
</protein>
<keyword evidence="2" id="KW-1185">Reference proteome</keyword>
<feature type="non-terminal residue" evidence="1">
    <location>
        <position position="1"/>
    </location>
</feature>
<gene>
    <name evidence="1" type="ORF">M422DRAFT_36399</name>
</gene>
<dbReference type="EMBL" id="KN837253">
    <property type="protein sequence ID" value="KIJ30833.1"/>
    <property type="molecule type" value="Genomic_DNA"/>
</dbReference>
<proteinExistence type="predicted"/>
<organism evidence="1 2">
    <name type="scientific">Sphaerobolus stellatus (strain SS14)</name>
    <dbReference type="NCBI Taxonomy" id="990650"/>
    <lineage>
        <taxon>Eukaryota</taxon>
        <taxon>Fungi</taxon>
        <taxon>Dikarya</taxon>
        <taxon>Basidiomycota</taxon>
        <taxon>Agaricomycotina</taxon>
        <taxon>Agaricomycetes</taxon>
        <taxon>Phallomycetidae</taxon>
        <taxon>Geastrales</taxon>
        <taxon>Sphaerobolaceae</taxon>
        <taxon>Sphaerobolus</taxon>
    </lineage>
</organism>
<evidence type="ECO:0000313" key="2">
    <source>
        <dbReference type="Proteomes" id="UP000054279"/>
    </source>
</evidence>
<accession>A0A0C9TLQ7</accession>
<reference evidence="1 2" key="1">
    <citation type="submission" date="2014-06" db="EMBL/GenBank/DDBJ databases">
        <title>Evolutionary Origins and Diversification of the Mycorrhizal Mutualists.</title>
        <authorList>
            <consortium name="DOE Joint Genome Institute"/>
            <consortium name="Mycorrhizal Genomics Consortium"/>
            <person name="Kohler A."/>
            <person name="Kuo A."/>
            <person name="Nagy L.G."/>
            <person name="Floudas D."/>
            <person name="Copeland A."/>
            <person name="Barry K.W."/>
            <person name="Cichocki N."/>
            <person name="Veneault-Fourrey C."/>
            <person name="LaButti K."/>
            <person name="Lindquist E.A."/>
            <person name="Lipzen A."/>
            <person name="Lundell T."/>
            <person name="Morin E."/>
            <person name="Murat C."/>
            <person name="Riley R."/>
            <person name="Ohm R."/>
            <person name="Sun H."/>
            <person name="Tunlid A."/>
            <person name="Henrissat B."/>
            <person name="Grigoriev I.V."/>
            <person name="Hibbett D.S."/>
            <person name="Martin F."/>
        </authorList>
    </citation>
    <scope>NUCLEOTIDE SEQUENCE [LARGE SCALE GENOMIC DNA]</scope>
    <source>
        <strain evidence="1 2">SS14</strain>
    </source>
</reference>
<evidence type="ECO:0000313" key="1">
    <source>
        <dbReference type="EMBL" id="KIJ30833.1"/>
    </source>
</evidence>